<dbReference type="Pfam" id="PF01966">
    <property type="entry name" value="HD"/>
    <property type="match status" value="1"/>
</dbReference>
<dbReference type="Proteomes" id="UP001234343">
    <property type="component" value="Unassembled WGS sequence"/>
</dbReference>
<evidence type="ECO:0000313" key="2">
    <source>
        <dbReference type="EMBL" id="MDM7861912.1"/>
    </source>
</evidence>
<dbReference type="CDD" id="cd00077">
    <property type="entry name" value="HDc"/>
    <property type="match status" value="1"/>
</dbReference>
<dbReference type="EMBL" id="JAUCBP010000012">
    <property type="protein sequence ID" value="MDM7861912.1"/>
    <property type="molecule type" value="Genomic_DNA"/>
</dbReference>
<comment type="caution">
    <text evidence="2">The sequence shown here is derived from an EMBL/GenBank/DDBJ whole genome shotgun (WGS) entry which is preliminary data.</text>
</comment>
<protein>
    <submittedName>
        <fullName evidence="2">HDIG domain-containing protein</fullName>
    </submittedName>
</protein>
<dbReference type="InterPro" id="IPR006674">
    <property type="entry name" value="HD_domain"/>
</dbReference>
<evidence type="ECO:0000259" key="1">
    <source>
        <dbReference type="Pfam" id="PF01966"/>
    </source>
</evidence>
<dbReference type="InterPro" id="IPR006675">
    <property type="entry name" value="HDIG_dom"/>
</dbReference>
<gene>
    <name evidence="2" type="ORF">QTP81_15015</name>
</gene>
<accession>A0ABT7T0F0</accession>
<dbReference type="SUPFAM" id="SSF109604">
    <property type="entry name" value="HD-domain/PDEase-like"/>
    <property type="match status" value="1"/>
</dbReference>
<keyword evidence="3" id="KW-1185">Reference proteome</keyword>
<feature type="domain" description="HD" evidence="1">
    <location>
        <begin position="109"/>
        <end position="221"/>
    </location>
</feature>
<sequence>MISVIERPHQLIHIEASLDQYYGTAYFKCKQLERANSHNNIVVPLSTLPRSLCPKVAAFDDLIMLASEIQTPYLKSFLDEVLLQSQVAIRYLNAPASLNHHHNYPGGLIEHSVDTAWRLINEPEISKSDRDIAIVAGLLHDIGKTQTMTSDLRRTATGKLVDHDQLTLEICATAMSKLEKKASVFANQLRHAWTCYSPNARFGFKPKTHIARLLQKSDRESAQGKKRSIPLPKTNDVFVAIRLS</sequence>
<evidence type="ECO:0000313" key="3">
    <source>
        <dbReference type="Proteomes" id="UP001234343"/>
    </source>
</evidence>
<dbReference type="NCBIfam" id="TIGR00277">
    <property type="entry name" value="HDIG"/>
    <property type="match status" value="1"/>
</dbReference>
<proteinExistence type="predicted"/>
<organism evidence="2 3">
    <name type="scientific">Alteromonas arenosi</name>
    <dbReference type="NCBI Taxonomy" id="3055817"/>
    <lineage>
        <taxon>Bacteria</taxon>
        <taxon>Pseudomonadati</taxon>
        <taxon>Pseudomonadota</taxon>
        <taxon>Gammaproteobacteria</taxon>
        <taxon>Alteromonadales</taxon>
        <taxon>Alteromonadaceae</taxon>
        <taxon>Alteromonas/Salinimonas group</taxon>
        <taxon>Alteromonas</taxon>
    </lineage>
</organism>
<dbReference type="Gene3D" id="1.10.3210.40">
    <property type="match status" value="1"/>
</dbReference>
<name>A0ABT7T0F0_9ALTE</name>
<dbReference type="InterPro" id="IPR003607">
    <property type="entry name" value="HD/PDEase_dom"/>
</dbReference>
<reference evidence="2 3" key="1">
    <citation type="submission" date="2023-06" db="EMBL/GenBank/DDBJ databases">
        <title>Alteromonas sp. ASW11-36 isolated from intertidal sand.</title>
        <authorList>
            <person name="Li Y."/>
        </authorList>
    </citation>
    <scope>NUCLEOTIDE SEQUENCE [LARGE SCALE GENOMIC DNA]</scope>
    <source>
        <strain evidence="2 3">ASW11-36</strain>
    </source>
</reference>